<dbReference type="SUPFAM" id="SSF56935">
    <property type="entry name" value="Porins"/>
    <property type="match status" value="1"/>
</dbReference>
<dbReference type="InterPro" id="IPR000531">
    <property type="entry name" value="Beta-barrel_TonB"/>
</dbReference>
<evidence type="ECO:0000313" key="12">
    <source>
        <dbReference type="EMBL" id="ASO07139.1"/>
    </source>
</evidence>
<evidence type="ECO:0000256" key="6">
    <source>
        <dbReference type="ARBA" id="ARBA00023136"/>
    </source>
</evidence>
<evidence type="ECO:0000256" key="4">
    <source>
        <dbReference type="ARBA" id="ARBA00022692"/>
    </source>
</evidence>
<evidence type="ECO:0000256" key="5">
    <source>
        <dbReference type="ARBA" id="ARBA00023077"/>
    </source>
</evidence>
<dbReference type="EMBL" id="CP022515">
    <property type="protein sequence ID" value="ASO07139.1"/>
    <property type="molecule type" value="Genomic_DNA"/>
</dbReference>
<evidence type="ECO:0000256" key="7">
    <source>
        <dbReference type="ARBA" id="ARBA00023237"/>
    </source>
</evidence>
<dbReference type="AlphaFoldDB" id="A0A221V0J3"/>
<dbReference type="PROSITE" id="PS52016">
    <property type="entry name" value="TONB_DEPENDENT_REC_3"/>
    <property type="match status" value="1"/>
</dbReference>
<dbReference type="Gene3D" id="2.60.40.1120">
    <property type="entry name" value="Carboxypeptidase-like, regulatory domain"/>
    <property type="match status" value="1"/>
</dbReference>
<comment type="subcellular location">
    <subcellularLocation>
        <location evidence="1 8">Cell outer membrane</location>
        <topology evidence="1 8">Multi-pass membrane protein</topology>
    </subcellularLocation>
</comment>
<dbReference type="InterPro" id="IPR023997">
    <property type="entry name" value="TonB-dep_OMP_SusC/RagA_CS"/>
</dbReference>
<dbReference type="Pfam" id="PF07715">
    <property type="entry name" value="Plug"/>
    <property type="match status" value="1"/>
</dbReference>
<evidence type="ECO:0000256" key="3">
    <source>
        <dbReference type="ARBA" id="ARBA00022452"/>
    </source>
</evidence>
<dbReference type="InterPro" id="IPR008969">
    <property type="entry name" value="CarboxyPept-like_regulatory"/>
</dbReference>
<keyword evidence="2 8" id="KW-0813">Transport</keyword>
<dbReference type="Pfam" id="PF00593">
    <property type="entry name" value="TonB_dep_Rec_b-barrel"/>
    <property type="match status" value="1"/>
</dbReference>
<feature type="domain" description="TonB-dependent receptor-like beta-barrel" evidence="10">
    <location>
        <begin position="455"/>
        <end position="990"/>
    </location>
</feature>
<evidence type="ECO:0000256" key="2">
    <source>
        <dbReference type="ARBA" id="ARBA00022448"/>
    </source>
</evidence>
<dbReference type="InterPro" id="IPR036942">
    <property type="entry name" value="Beta-barrel_TonB_sf"/>
</dbReference>
<dbReference type="InterPro" id="IPR037066">
    <property type="entry name" value="Plug_dom_sf"/>
</dbReference>
<keyword evidence="5 9" id="KW-0798">TonB box</keyword>
<dbReference type="InterPro" id="IPR039426">
    <property type="entry name" value="TonB-dep_rcpt-like"/>
</dbReference>
<evidence type="ECO:0000313" key="13">
    <source>
        <dbReference type="Proteomes" id="UP000204551"/>
    </source>
</evidence>
<dbReference type="NCBIfam" id="TIGR04057">
    <property type="entry name" value="SusC_RagA_signa"/>
    <property type="match status" value="1"/>
</dbReference>
<proteinExistence type="inferred from homology"/>
<accession>A0A221V0J3</accession>
<evidence type="ECO:0000259" key="11">
    <source>
        <dbReference type="Pfam" id="PF07715"/>
    </source>
</evidence>
<evidence type="ECO:0000259" key="10">
    <source>
        <dbReference type="Pfam" id="PF00593"/>
    </source>
</evidence>
<dbReference type="Proteomes" id="UP000204551">
    <property type="component" value="Chromosome"/>
</dbReference>
<dbReference type="InterPro" id="IPR023996">
    <property type="entry name" value="TonB-dep_OMP_SusC/RagA"/>
</dbReference>
<name>A0A221V0J3_9FLAO</name>
<dbReference type="NCBIfam" id="TIGR04056">
    <property type="entry name" value="OMP_RagA_SusC"/>
    <property type="match status" value="1"/>
</dbReference>
<dbReference type="Gene3D" id="2.40.170.20">
    <property type="entry name" value="TonB-dependent receptor, beta-barrel domain"/>
    <property type="match status" value="1"/>
</dbReference>
<dbReference type="SUPFAM" id="SSF49464">
    <property type="entry name" value="Carboxypeptidase regulatory domain-like"/>
    <property type="match status" value="1"/>
</dbReference>
<comment type="similarity">
    <text evidence="8 9">Belongs to the TonB-dependent receptor family.</text>
</comment>
<feature type="domain" description="TonB-dependent receptor plug" evidence="11">
    <location>
        <begin position="139"/>
        <end position="245"/>
    </location>
</feature>
<keyword evidence="3 8" id="KW-1134">Transmembrane beta strand</keyword>
<reference evidence="12 13" key="1">
    <citation type="submission" date="2017-07" db="EMBL/GenBank/DDBJ databases">
        <title>Genome Sequence of Arenibacter algicola Strain SMS7 Isolated from a culture of the Diatom Skeletonema marinoi.</title>
        <authorList>
            <person name="Topel M."/>
            <person name="Pinder M.I.M."/>
            <person name="Johansson O.N."/>
            <person name="Kourtchenko O."/>
            <person name="Godhe A."/>
            <person name="Clarke A.K."/>
        </authorList>
    </citation>
    <scope>NUCLEOTIDE SEQUENCE [LARGE SCALE GENOMIC DNA]</scope>
    <source>
        <strain evidence="12 13">SMS7</strain>
    </source>
</reference>
<evidence type="ECO:0000256" key="8">
    <source>
        <dbReference type="PROSITE-ProRule" id="PRU01360"/>
    </source>
</evidence>
<dbReference type="Gene3D" id="2.170.130.10">
    <property type="entry name" value="TonB-dependent receptor, plug domain"/>
    <property type="match status" value="1"/>
</dbReference>
<keyword evidence="6 8" id="KW-0472">Membrane</keyword>
<keyword evidence="7 8" id="KW-0998">Cell outer membrane</keyword>
<protein>
    <submittedName>
        <fullName evidence="12">TonB-dependent receptor SusC</fullName>
    </submittedName>
</protein>
<dbReference type="FunFam" id="2.60.40.1120:FF:000003">
    <property type="entry name" value="Outer membrane protein Omp121"/>
    <property type="match status" value="1"/>
</dbReference>
<keyword evidence="12" id="KW-0675">Receptor</keyword>
<dbReference type="KEGG" id="aalg:AREALGSMS7_03729"/>
<evidence type="ECO:0000256" key="9">
    <source>
        <dbReference type="RuleBase" id="RU003357"/>
    </source>
</evidence>
<dbReference type="InterPro" id="IPR012910">
    <property type="entry name" value="Plug_dom"/>
</dbReference>
<dbReference type="GO" id="GO:0009279">
    <property type="term" value="C:cell outer membrane"/>
    <property type="evidence" value="ECO:0007669"/>
    <property type="project" value="UniProtKB-SubCell"/>
</dbReference>
<organism evidence="12 13">
    <name type="scientific">Arenibacter algicola</name>
    <dbReference type="NCBI Taxonomy" id="616991"/>
    <lineage>
        <taxon>Bacteria</taxon>
        <taxon>Pseudomonadati</taxon>
        <taxon>Bacteroidota</taxon>
        <taxon>Flavobacteriia</taxon>
        <taxon>Flavobacteriales</taxon>
        <taxon>Flavobacteriaceae</taxon>
        <taxon>Arenibacter</taxon>
    </lineage>
</organism>
<sequence length="1033" mass="113919">MEMKFKINLRQKLKAESLFLLALLYAFGMQSMLANKIDSKKKFENNLQFTVTGVVNDDNGTPLPGASVVVKGTTTGTVTDFDGKYSIEVGTDGILVFSYLGYKTVEVAVNGNTNIDASLPLDATQLDDVVVVGYGTQKKSEVTSSISQIDGEDFQTSTASNAAMALQGRASGVEFVNSGTPGSTPSIRIRGVGTINNSQPLIVLDGVPVDSNVLAQLASSEIQSVEILKDAASGAIYGTRAANGVVLITTNNARFNEKTTVRLNASTGFNSVIKKYPVTNAEQLYELKRERYTMDGLPIDPNSPWADEYYNQTRTDWQDEMFRDGLFQDYNMNISGGSEKSTINANIFYRDEEGTQINTYLKRLGISMRGTQKISDRFRIEENIRITNNHTLLTQDDGATGTSQTIYSSYRYMPAIPVKYEDGSYGSGQASTQLGDMWNPVYKAKEEWRHRYRFNTLVSLKADYDITDALTLTARASYQKSTSKFEGFQNITPNQSRTINQPILTINTDETNVALGELFTSYTKSSEKHNIGAVLGISGQLDKGSYMNMSGEGFASVDKNQLVMDNASLIRGNGNDYLATGLASAFVRGTYAYSNKYYLSAIFRADGSSRFADGNRWGYFPSISGGWRISNENFMKDNLIISNMKLNVGWGQLGNQNVSAFQYLNTYNKDIRYVLNDTNLTGTRLATFANPDITWETTSALNILLELGLFKNKLHLDVAYFDRLTSDMLIPLPGLNTAGLVAIPDSNIGEMRNSGFEIEPSYSGQVGDLSFELGVNATIVKNEVTKLYGSSKFISGGAQTRTYEGEPISSFYGWKTDGIYQNQTEIDNDANISLDPRKADITPGDVRFVDTNGDNIVDEQDRVHIGDANPSLLLGFHADLNYKGFDFSAVFSGAFGHELYDAMMMRGIDPTQSANMDAVAYQRWTGEGTSNKYPRMSTIRANDNYRVSELGLKSGNYLRMKDVVLGYTIPKTLTEQIGMSNLKFYISGRNLLTFTKFDGVDPEESGTSNLTRGVIFNNYPQSKSVVLGANITF</sequence>
<evidence type="ECO:0000256" key="1">
    <source>
        <dbReference type="ARBA" id="ARBA00004571"/>
    </source>
</evidence>
<gene>
    <name evidence="12" type="ORF">AREALGSMS7_03729</name>
</gene>
<dbReference type="Pfam" id="PF13715">
    <property type="entry name" value="CarbopepD_reg_2"/>
    <property type="match status" value="1"/>
</dbReference>
<keyword evidence="4 8" id="KW-0812">Transmembrane</keyword>